<evidence type="ECO:0000256" key="3">
    <source>
        <dbReference type="ARBA" id="ARBA00023163"/>
    </source>
</evidence>
<dbReference type="GO" id="GO:0003677">
    <property type="term" value="F:DNA binding"/>
    <property type="evidence" value="ECO:0007669"/>
    <property type="project" value="UniProtKB-KW"/>
</dbReference>
<name>A0A2C7A2D9_9PROT</name>
<dbReference type="InterPro" id="IPR036390">
    <property type="entry name" value="WH_DNA-bd_sf"/>
</dbReference>
<dbReference type="PROSITE" id="PS50949">
    <property type="entry name" value="HTH_GNTR"/>
    <property type="match status" value="1"/>
</dbReference>
<dbReference type="EMBL" id="PDNU01000029">
    <property type="protein sequence ID" value="PHK94228.1"/>
    <property type="molecule type" value="Genomic_DNA"/>
</dbReference>
<dbReference type="AlphaFoldDB" id="A0A2C7A2D9"/>
<evidence type="ECO:0000256" key="1">
    <source>
        <dbReference type="ARBA" id="ARBA00023015"/>
    </source>
</evidence>
<dbReference type="CDD" id="cd07377">
    <property type="entry name" value="WHTH_GntR"/>
    <property type="match status" value="1"/>
</dbReference>
<dbReference type="Pfam" id="PF00392">
    <property type="entry name" value="GntR"/>
    <property type="match status" value="1"/>
</dbReference>
<evidence type="ECO:0000313" key="6">
    <source>
        <dbReference type="Proteomes" id="UP000223527"/>
    </source>
</evidence>
<dbReference type="Pfam" id="PF07729">
    <property type="entry name" value="FCD"/>
    <property type="match status" value="1"/>
</dbReference>
<dbReference type="GO" id="GO:0003700">
    <property type="term" value="F:DNA-binding transcription factor activity"/>
    <property type="evidence" value="ECO:0007669"/>
    <property type="project" value="InterPro"/>
</dbReference>
<protein>
    <submittedName>
        <fullName evidence="5">GntR family transcriptional regulator</fullName>
    </submittedName>
</protein>
<sequence length="258" mass="27378">MLRRCLQTVNKLLGVDNPSAVMFHGPMSTIPPPSPEALLRIAGRRAASLADLAHAGIERMILEGELAPGARLNELALAGHLGVSRGPLREALRGLEREGLVQSGPARRGMSVRRLDAAEVAELYDTRALLQGFCCALLARRATPPQMAALRAQVAAMAAALSAGDAARYYALNLAFHDAMLEAAAHRRTAALYRAMLKESHPVRRQMLDAAENRAASNAEHAAMLDAIAAGEPEAARRAGEAHVLAGKRRWLAALGGG</sequence>
<dbReference type="SUPFAM" id="SSF48008">
    <property type="entry name" value="GntR ligand-binding domain-like"/>
    <property type="match status" value="1"/>
</dbReference>
<dbReference type="InterPro" id="IPR008920">
    <property type="entry name" value="TF_FadR/GntR_C"/>
</dbReference>
<dbReference type="InterPro" id="IPR011711">
    <property type="entry name" value="GntR_C"/>
</dbReference>
<dbReference type="InterPro" id="IPR036388">
    <property type="entry name" value="WH-like_DNA-bd_sf"/>
</dbReference>
<keyword evidence="1" id="KW-0805">Transcription regulation</keyword>
<dbReference type="OrthoDB" id="9789310at2"/>
<dbReference type="PANTHER" id="PTHR43537">
    <property type="entry name" value="TRANSCRIPTIONAL REGULATOR, GNTR FAMILY"/>
    <property type="match status" value="1"/>
</dbReference>
<evidence type="ECO:0000256" key="2">
    <source>
        <dbReference type="ARBA" id="ARBA00023125"/>
    </source>
</evidence>
<dbReference type="InterPro" id="IPR000524">
    <property type="entry name" value="Tscrpt_reg_HTH_GntR"/>
</dbReference>
<dbReference type="Proteomes" id="UP000223527">
    <property type="component" value="Unassembled WGS sequence"/>
</dbReference>
<dbReference type="Gene3D" id="1.10.10.10">
    <property type="entry name" value="Winged helix-like DNA-binding domain superfamily/Winged helix DNA-binding domain"/>
    <property type="match status" value="1"/>
</dbReference>
<accession>A0A2C7A2D9</accession>
<feature type="domain" description="HTH gntR-type" evidence="4">
    <location>
        <begin position="47"/>
        <end position="115"/>
    </location>
</feature>
<evidence type="ECO:0000259" key="4">
    <source>
        <dbReference type="PROSITE" id="PS50949"/>
    </source>
</evidence>
<dbReference type="PANTHER" id="PTHR43537:SF24">
    <property type="entry name" value="GLUCONATE OPERON TRANSCRIPTIONAL REPRESSOR"/>
    <property type="match status" value="1"/>
</dbReference>
<proteinExistence type="predicted"/>
<dbReference type="SMART" id="SM00895">
    <property type="entry name" value="FCD"/>
    <property type="match status" value="1"/>
</dbReference>
<dbReference type="SMART" id="SM00345">
    <property type="entry name" value="HTH_GNTR"/>
    <property type="match status" value="1"/>
</dbReference>
<keyword evidence="3" id="KW-0804">Transcription</keyword>
<keyword evidence="2" id="KW-0238">DNA-binding</keyword>
<keyword evidence="6" id="KW-1185">Reference proteome</keyword>
<evidence type="ECO:0000313" key="5">
    <source>
        <dbReference type="EMBL" id="PHK94228.1"/>
    </source>
</evidence>
<dbReference type="Gene3D" id="1.20.120.530">
    <property type="entry name" value="GntR ligand-binding domain-like"/>
    <property type="match status" value="1"/>
</dbReference>
<comment type="caution">
    <text evidence="5">The sequence shown here is derived from an EMBL/GenBank/DDBJ whole genome shotgun (WGS) entry which is preliminary data.</text>
</comment>
<gene>
    <name evidence="5" type="ORF">CR162_14400</name>
</gene>
<organism evidence="5 6">
    <name type="scientific">Teichococcus rhizosphaerae</name>
    <dbReference type="NCBI Taxonomy" id="1335062"/>
    <lineage>
        <taxon>Bacteria</taxon>
        <taxon>Pseudomonadati</taxon>
        <taxon>Pseudomonadota</taxon>
        <taxon>Alphaproteobacteria</taxon>
        <taxon>Acetobacterales</taxon>
        <taxon>Roseomonadaceae</taxon>
        <taxon>Roseomonas</taxon>
    </lineage>
</organism>
<reference evidence="5 6" key="1">
    <citation type="submission" date="2017-10" db="EMBL/GenBank/DDBJ databases">
        <authorList>
            <person name="Banno H."/>
            <person name="Chua N.-H."/>
        </authorList>
    </citation>
    <scope>NUCLEOTIDE SEQUENCE [LARGE SCALE GENOMIC DNA]</scope>
    <source>
        <strain evidence="5 6">YW11</strain>
    </source>
</reference>
<dbReference type="SUPFAM" id="SSF46785">
    <property type="entry name" value="Winged helix' DNA-binding domain"/>
    <property type="match status" value="1"/>
</dbReference>